<dbReference type="Gene3D" id="1.10.238.10">
    <property type="entry name" value="EF-hand"/>
    <property type="match status" value="1"/>
</dbReference>
<dbReference type="EMBL" id="OX459125">
    <property type="protein sequence ID" value="CAI9115745.1"/>
    <property type="molecule type" value="Genomic_DNA"/>
</dbReference>
<keyword evidence="4" id="KW-1185">Reference proteome</keyword>
<proteinExistence type="predicted"/>
<dbReference type="InterPro" id="IPR011992">
    <property type="entry name" value="EF-hand-dom_pair"/>
</dbReference>
<name>A0AAV1E7T0_OLDCO</name>
<organism evidence="3 4">
    <name type="scientific">Oldenlandia corymbosa var. corymbosa</name>
    <dbReference type="NCBI Taxonomy" id="529605"/>
    <lineage>
        <taxon>Eukaryota</taxon>
        <taxon>Viridiplantae</taxon>
        <taxon>Streptophyta</taxon>
        <taxon>Embryophyta</taxon>
        <taxon>Tracheophyta</taxon>
        <taxon>Spermatophyta</taxon>
        <taxon>Magnoliopsida</taxon>
        <taxon>eudicotyledons</taxon>
        <taxon>Gunneridae</taxon>
        <taxon>Pentapetalae</taxon>
        <taxon>asterids</taxon>
        <taxon>lamiids</taxon>
        <taxon>Gentianales</taxon>
        <taxon>Rubiaceae</taxon>
        <taxon>Rubioideae</taxon>
        <taxon>Spermacoceae</taxon>
        <taxon>Hedyotis-Oldenlandia complex</taxon>
        <taxon>Oldenlandia</taxon>
    </lineage>
</organism>
<evidence type="ECO:0000256" key="1">
    <source>
        <dbReference type="ARBA" id="ARBA00022837"/>
    </source>
</evidence>
<dbReference type="GO" id="GO:0005509">
    <property type="term" value="F:calcium ion binding"/>
    <property type="evidence" value="ECO:0007669"/>
    <property type="project" value="InterPro"/>
</dbReference>
<evidence type="ECO:0000259" key="2">
    <source>
        <dbReference type="PROSITE" id="PS50222"/>
    </source>
</evidence>
<gene>
    <name evidence="3" type="ORF">OLC1_LOCUS22210</name>
</gene>
<dbReference type="InterPro" id="IPR018247">
    <property type="entry name" value="EF_Hand_1_Ca_BS"/>
</dbReference>
<feature type="domain" description="EF-hand" evidence="2">
    <location>
        <begin position="32"/>
        <end position="57"/>
    </location>
</feature>
<sequence>MIHFHPRQFAPIVKPKRLSDGTVPMTVHEFKKMFDADRDGRISEEELRRAVRGMGGWFPKMKAKKGLKSADKNGDGYIDDDEIVNLKDFALKHFGIRIITDK</sequence>
<reference evidence="3" key="1">
    <citation type="submission" date="2023-03" db="EMBL/GenBank/DDBJ databases">
        <authorList>
            <person name="Julca I."/>
        </authorList>
    </citation>
    <scope>NUCLEOTIDE SEQUENCE</scope>
</reference>
<dbReference type="InterPro" id="IPR002048">
    <property type="entry name" value="EF_hand_dom"/>
</dbReference>
<dbReference type="AlphaFoldDB" id="A0AAV1E7T0"/>
<evidence type="ECO:0000313" key="3">
    <source>
        <dbReference type="EMBL" id="CAI9115745.1"/>
    </source>
</evidence>
<dbReference type="PROSITE" id="PS50222">
    <property type="entry name" value="EF_HAND_2"/>
    <property type="match status" value="2"/>
</dbReference>
<dbReference type="PROSITE" id="PS00018">
    <property type="entry name" value="EF_HAND_1"/>
    <property type="match status" value="2"/>
</dbReference>
<keyword evidence="1" id="KW-0106">Calcium</keyword>
<accession>A0AAV1E7T0</accession>
<evidence type="ECO:0000313" key="4">
    <source>
        <dbReference type="Proteomes" id="UP001161247"/>
    </source>
</evidence>
<dbReference type="SUPFAM" id="SSF47473">
    <property type="entry name" value="EF-hand"/>
    <property type="match status" value="1"/>
</dbReference>
<dbReference type="Pfam" id="PF13499">
    <property type="entry name" value="EF-hand_7"/>
    <property type="match status" value="1"/>
</dbReference>
<dbReference type="CDD" id="cd00051">
    <property type="entry name" value="EFh"/>
    <property type="match status" value="1"/>
</dbReference>
<protein>
    <submittedName>
        <fullName evidence="3">OLC1v1016735C1</fullName>
    </submittedName>
</protein>
<dbReference type="Proteomes" id="UP001161247">
    <property type="component" value="Chromosome 8"/>
</dbReference>
<feature type="domain" description="EF-hand" evidence="2">
    <location>
        <begin position="58"/>
        <end position="93"/>
    </location>
</feature>
<dbReference type="SMART" id="SM00054">
    <property type="entry name" value="EFh"/>
    <property type="match status" value="2"/>
</dbReference>